<protein>
    <submittedName>
        <fullName evidence="6">Prophage CP4-57 integrase</fullName>
    </submittedName>
</protein>
<dbReference type="Gene3D" id="3.30.160.390">
    <property type="entry name" value="Integrase, DNA-binding domain"/>
    <property type="match status" value="1"/>
</dbReference>
<dbReference type="InterPro" id="IPR025166">
    <property type="entry name" value="Integrase_DNA_bind_dom"/>
</dbReference>
<dbReference type="Gene3D" id="1.10.150.130">
    <property type="match status" value="1"/>
</dbReference>
<evidence type="ECO:0000256" key="3">
    <source>
        <dbReference type="ARBA" id="ARBA00023125"/>
    </source>
</evidence>
<dbReference type="Pfam" id="PF00589">
    <property type="entry name" value="Phage_integrase"/>
    <property type="match status" value="1"/>
</dbReference>
<keyword evidence="3" id="KW-0238">DNA-binding</keyword>
<dbReference type="InterPro" id="IPR011010">
    <property type="entry name" value="DNA_brk_join_enz"/>
</dbReference>
<dbReference type="PROSITE" id="PS51898">
    <property type="entry name" value="TYR_RECOMBINASE"/>
    <property type="match status" value="1"/>
</dbReference>
<evidence type="ECO:0000259" key="5">
    <source>
        <dbReference type="PROSITE" id="PS51898"/>
    </source>
</evidence>
<dbReference type="GO" id="GO:0015074">
    <property type="term" value="P:DNA integration"/>
    <property type="evidence" value="ECO:0007669"/>
    <property type="project" value="UniProtKB-KW"/>
</dbReference>
<comment type="similarity">
    <text evidence="1">Belongs to the 'phage' integrase family.</text>
</comment>
<keyword evidence="2" id="KW-0229">DNA integration</keyword>
<dbReference type="AlphaFoldDB" id="A0A380AHK2"/>
<gene>
    <name evidence="6" type="primary">intA_2</name>
    <name evidence="6" type="ORF">NCTC11544_04234</name>
</gene>
<evidence type="ECO:0000313" key="6">
    <source>
        <dbReference type="EMBL" id="SUI81055.1"/>
    </source>
</evidence>
<dbReference type="SUPFAM" id="SSF56349">
    <property type="entry name" value="DNA breaking-rejoining enzymes"/>
    <property type="match status" value="1"/>
</dbReference>
<dbReference type="GO" id="GO:0006310">
    <property type="term" value="P:DNA recombination"/>
    <property type="evidence" value="ECO:0007669"/>
    <property type="project" value="UniProtKB-KW"/>
</dbReference>
<evidence type="ECO:0000256" key="2">
    <source>
        <dbReference type="ARBA" id="ARBA00022908"/>
    </source>
</evidence>
<proteinExistence type="inferred from homology"/>
<sequence length="409" mass="46834">MALSDTYLKSNLGRGRLKVEEKADRDGLWVRLSIKGAVTFFYRYRFMGKQDKMTIGSYPAISLKQAREDVSKHTTVLAMGKNPKIQRELELALLNSSATFEKMFRDWFAMVESGKKCADQVMRSFELHVFPKVGKYPATEISLQRWIGLLDDLAMVYTGVTKRILNKTKNSYAWAHKRGMVENNPIATLTSSDFGIKTNVGERTLERKEIALIWRACDQSRMTNRNKALIKLCLFFGCRVSELRLAEKAHFDFEKMVWTVPPQNHKTGSGSGKPIIRPIIPDVVPLIKSAMDLAPGKYAFSYRTEPMPSGNHLSITGMLCKFMLKVYRETVPHFTVHDLRRTARTNWSELTEPHIAEMMLGHKLPGVWGVYDKHGYLDVMRKAYSQWWARLMGIVEPQVAEFKRPSVVS</sequence>
<dbReference type="InterPro" id="IPR002104">
    <property type="entry name" value="Integrase_catalytic"/>
</dbReference>
<evidence type="ECO:0000256" key="1">
    <source>
        <dbReference type="ARBA" id="ARBA00008857"/>
    </source>
</evidence>
<feature type="domain" description="Tyr recombinase" evidence="5">
    <location>
        <begin position="200"/>
        <end position="385"/>
    </location>
</feature>
<keyword evidence="4" id="KW-0233">DNA recombination</keyword>
<dbReference type="EMBL" id="UGYN01000002">
    <property type="protein sequence ID" value="SUI81055.1"/>
    <property type="molecule type" value="Genomic_DNA"/>
</dbReference>
<reference evidence="6 7" key="1">
    <citation type="submission" date="2018-06" db="EMBL/GenBank/DDBJ databases">
        <authorList>
            <consortium name="Pathogen Informatics"/>
            <person name="Doyle S."/>
        </authorList>
    </citation>
    <scope>NUCLEOTIDE SEQUENCE [LARGE SCALE GENOMIC DNA]</scope>
    <source>
        <strain evidence="6 7">NCTC11544</strain>
    </source>
</reference>
<accession>A0A380AHK2</accession>
<dbReference type="InterPro" id="IPR050808">
    <property type="entry name" value="Phage_Integrase"/>
</dbReference>
<dbReference type="Proteomes" id="UP000255529">
    <property type="component" value="Unassembled WGS sequence"/>
</dbReference>
<dbReference type="Pfam" id="PF13356">
    <property type="entry name" value="Arm-DNA-bind_3"/>
    <property type="match status" value="1"/>
</dbReference>
<dbReference type="Pfam" id="PF22022">
    <property type="entry name" value="Phage_int_M"/>
    <property type="match status" value="1"/>
</dbReference>
<dbReference type="PANTHER" id="PTHR30629">
    <property type="entry name" value="PROPHAGE INTEGRASE"/>
    <property type="match status" value="1"/>
</dbReference>
<dbReference type="PANTHER" id="PTHR30629:SF2">
    <property type="entry name" value="PROPHAGE INTEGRASE INTS-RELATED"/>
    <property type="match status" value="1"/>
</dbReference>
<evidence type="ECO:0000313" key="7">
    <source>
        <dbReference type="Proteomes" id="UP000255529"/>
    </source>
</evidence>
<dbReference type="CDD" id="cd00801">
    <property type="entry name" value="INT_P4_C"/>
    <property type="match status" value="1"/>
</dbReference>
<evidence type="ECO:0000256" key="4">
    <source>
        <dbReference type="ARBA" id="ARBA00023172"/>
    </source>
</evidence>
<dbReference type="InterPro" id="IPR013762">
    <property type="entry name" value="Integrase-like_cat_sf"/>
</dbReference>
<dbReference type="InterPro" id="IPR038488">
    <property type="entry name" value="Integrase_DNA-bd_sf"/>
</dbReference>
<dbReference type="GO" id="GO:0003677">
    <property type="term" value="F:DNA binding"/>
    <property type="evidence" value="ECO:0007669"/>
    <property type="project" value="UniProtKB-KW"/>
</dbReference>
<organism evidence="6 7">
    <name type="scientific">Serratia quinivorans</name>
    <dbReference type="NCBI Taxonomy" id="137545"/>
    <lineage>
        <taxon>Bacteria</taxon>
        <taxon>Pseudomonadati</taxon>
        <taxon>Pseudomonadota</taxon>
        <taxon>Gammaproteobacteria</taxon>
        <taxon>Enterobacterales</taxon>
        <taxon>Yersiniaceae</taxon>
        <taxon>Serratia</taxon>
    </lineage>
</organism>
<dbReference type="Gene3D" id="1.10.443.10">
    <property type="entry name" value="Intergrase catalytic core"/>
    <property type="match status" value="1"/>
</dbReference>
<dbReference type="InterPro" id="IPR053876">
    <property type="entry name" value="Phage_int_M"/>
</dbReference>
<dbReference type="InterPro" id="IPR010998">
    <property type="entry name" value="Integrase_recombinase_N"/>
</dbReference>
<name>A0A380AHK2_9GAMM</name>